<evidence type="ECO:0000313" key="2">
    <source>
        <dbReference type="EMBL" id="GMH51324.1"/>
    </source>
</evidence>
<comment type="caution">
    <text evidence="2">The sequence shown here is derived from an EMBL/GenBank/DDBJ whole genome shotgun (WGS) entry which is preliminary data.</text>
</comment>
<protein>
    <recommendedName>
        <fullName evidence="1">Zinc-binding loop region of homing endonuclease domain-containing protein</fullName>
    </recommendedName>
</protein>
<dbReference type="AlphaFoldDB" id="A0A9W6ZIU3"/>
<proteinExistence type="predicted"/>
<feature type="domain" description="Zinc-binding loop region of homing endonuclease" evidence="1">
    <location>
        <begin position="169"/>
        <end position="248"/>
    </location>
</feature>
<evidence type="ECO:0000313" key="3">
    <source>
        <dbReference type="Proteomes" id="UP001165082"/>
    </source>
</evidence>
<dbReference type="InterPro" id="IPR008704">
    <property type="entry name" value="Endonuclease_Zinc-binding_loop"/>
</dbReference>
<dbReference type="GO" id="GO:0004519">
    <property type="term" value="F:endonuclease activity"/>
    <property type="evidence" value="ECO:0007669"/>
    <property type="project" value="InterPro"/>
</dbReference>
<gene>
    <name evidence="2" type="ORF">TrRE_jg888</name>
</gene>
<dbReference type="OrthoDB" id="5429163at2759"/>
<dbReference type="Gene3D" id="3.90.75.10">
    <property type="entry name" value="Homing Intron 3 (I-ppo) Encoded Endonuclease, Chain A"/>
    <property type="match status" value="1"/>
</dbReference>
<keyword evidence="3" id="KW-1185">Reference proteome</keyword>
<reference evidence="2" key="1">
    <citation type="submission" date="2022-07" db="EMBL/GenBank/DDBJ databases">
        <title>Genome analysis of Parmales, a sister group of diatoms, reveals the evolutionary specialization of diatoms from phago-mixotrophs to photoautotrophs.</title>
        <authorList>
            <person name="Ban H."/>
            <person name="Sato S."/>
            <person name="Yoshikawa S."/>
            <person name="Kazumasa Y."/>
            <person name="Nakamura Y."/>
            <person name="Ichinomiya M."/>
            <person name="Saitoh K."/>
            <person name="Sato N."/>
            <person name="Blanc-Mathieu R."/>
            <person name="Endo H."/>
            <person name="Kuwata A."/>
            <person name="Ogata H."/>
        </authorList>
    </citation>
    <scope>NUCLEOTIDE SEQUENCE</scope>
</reference>
<sequence>METHHNNISRNHCQTVSDVILPNKAIYRCCPHDPPCITPRRVTVEDVVEDVVDDTPELWSINKEIQEDRGKGTTIKEAHKLSRKHGLSETGLSMFFFRTTPDTLQEYMTTILHVDHGRIDTNEEAMGLLGCSLCIENKTHVPVNNKTAYLRIPGSGVYNVSGANAAFLHNHGHLPQVTSDAPASGRWDLSHLCHNFACFNPEHVRVETHRANNLRTFCCTCAYFIDQTKQPNVMYRLCKCVGPRCMIVRTTNPLSSAASRAMILVNGNLVDKHSAFNFFLVCFIVSFSSSSFTLTK</sequence>
<dbReference type="EMBL" id="BRXZ01004562">
    <property type="protein sequence ID" value="GMH51324.1"/>
    <property type="molecule type" value="Genomic_DNA"/>
</dbReference>
<name>A0A9W6ZIU3_9STRA</name>
<dbReference type="Proteomes" id="UP001165082">
    <property type="component" value="Unassembled WGS sequence"/>
</dbReference>
<accession>A0A9W6ZIU3</accession>
<evidence type="ECO:0000259" key="1">
    <source>
        <dbReference type="Pfam" id="PF05551"/>
    </source>
</evidence>
<dbReference type="InterPro" id="IPR044925">
    <property type="entry name" value="His-Me_finger_sf"/>
</dbReference>
<organism evidence="2 3">
    <name type="scientific">Triparma retinervis</name>
    <dbReference type="NCBI Taxonomy" id="2557542"/>
    <lineage>
        <taxon>Eukaryota</taxon>
        <taxon>Sar</taxon>
        <taxon>Stramenopiles</taxon>
        <taxon>Ochrophyta</taxon>
        <taxon>Bolidophyceae</taxon>
        <taxon>Parmales</taxon>
        <taxon>Triparmaceae</taxon>
        <taxon>Triparma</taxon>
    </lineage>
</organism>
<dbReference type="Pfam" id="PF05551">
    <property type="entry name" value="zf-His_Me_endon"/>
    <property type="match status" value="1"/>
</dbReference>
<dbReference type="InterPro" id="IPR044930">
    <property type="entry name" value="Homing_endonuclease_His-Me"/>
</dbReference>
<dbReference type="SUPFAM" id="SSF54060">
    <property type="entry name" value="His-Me finger endonucleases"/>
    <property type="match status" value="1"/>
</dbReference>